<feature type="domain" description="Carbohydrate kinase PfkB" evidence="5">
    <location>
        <begin position="1"/>
        <end position="227"/>
    </location>
</feature>
<comment type="caution">
    <text evidence="6">The sequence shown here is derived from an EMBL/GenBank/DDBJ whole genome shotgun (WGS) entry which is preliminary data.</text>
</comment>
<dbReference type="AlphaFoldDB" id="A0A814TLU5"/>
<evidence type="ECO:0000259" key="5">
    <source>
        <dbReference type="Pfam" id="PF00294"/>
    </source>
</evidence>
<dbReference type="GO" id="GO:0016301">
    <property type="term" value="F:kinase activity"/>
    <property type="evidence" value="ECO:0007669"/>
    <property type="project" value="UniProtKB-KW"/>
</dbReference>
<dbReference type="InterPro" id="IPR002139">
    <property type="entry name" value="Ribo/fructo_kinase"/>
</dbReference>
<dbReference type="GO" id="GO:0006796">
    <property type="term" value="P:phosphate-containing compound metabolic process"/>
    <property type="evidence" value="ECO:0007669"/>
    <property type="project" value="UniProtKB-ARBA"/>
</dbReference>
<reference evidence="6" key="1">
    <citation type="submission" date="2021-02" db="EMBL/GenBank/DDBJ databases">
        <authorList>
            <person name="Nowell W R."/>
        </authorList>
    </citation>
    <scope>NUCLEOTIDE SEQUENCE</scope>
</reference>
<gene>
    <name evidence="6" type="ORF">IZO911_LOCUS26374</name>
</gene>
<accession>A0A814TLU5</accession>
<dbReference type="InterPro" id="IPR011611">
    <property type="entry name" value="PfkB_dom"/>
</dbReference>
<keyword evidence="2 4" id="KW-0808">Transferase</keyword>
<dbReference type="InterPro" id="IPR029056">
    <property type="entry name" value="Ribokinase-like"/>
</dbReference>
<dbReference type="Proteomes" id="UP000663860">
    <property type="component" value="Unassembled WGS sequence"/>
</dbReference>
<evidence type="ECO:0000313" key="6">
    <source>
        <dbReference type="EMBL" id="CAF1161855.1"/>
    </source>
</evidence>
<dbReference type="InterPro" id="IPR052562">
    <property type="entry name" value="Ketohexokinase-related"/>
</dbReference>
<name>A0A814TLU5_9BILA</name>
<protein>
    <recommendedName>
        <fullName evidence="5">Carbohydrate kinase PfkB domain-containing protein</fullName>
    </recommendedName>
</protein>
<organism evidence="6 7">
    <name type="scientific">Adineta steineri</name>
    <dbReference type="NCBI Taxonomy" id="433720"/>
    <lineage>
        <taxon>Eukaryota</taxon>
        <taxon>Metazoa</taxon>
        <taxon>Spiralia</taxon>
        <taxon>Gnathifera</taxon>
        <taxon>Rotifera</taxon>
        <taxon>Eurotatoria</taxon>
        <taxon>Bdelloidea</taxon>
        <taxon>Adinetida</taxon>
        <taxon>Adinetidae</taxon>
        <taxon>Adineta</taxon>
    </lineage>
</organism>
<evidence type="ECO:0000256" key="1">
    <source>
        <dbReference type="ARBA" id="ARBA00010688"/>
    </source>
</evidence>
<dbReference type="Pfam" id="PF00294">
    <property type="entry name" value="PfkB"/>
    <property type="match status" value="2"/>
</dbReference>
<evidence type="ECO:0000256" key="3">
    <source>
        <dbReference type="ARBA" id="ARBA00022777"/>
    </source>
</evidence>
<evidence type="ECO:0000256" key="4">
    <source>
        <dbReference type="RuleBase" id="RU003704"/>
    </source>
</evidence>
<dbReference type="PANTHER" id="PTHR42774:SF3">
    <property type="entry name" value="KETOHEXOKINASE"/>
    <property type="match status" value="1"/>
</dbReference>
<dbReference type="EMBL" id="CAJNOE010000343">
    <property type="protein sequence ID" value="CAF1161855.1"/>
    <property type="molecule type" value="Genomic_DNA"/>
</dbReference>
<dbReference type="PRINTS" id="PR00990">
    <property type="entry name" value="RIBOKINASE"/>
</dbReference>
<proteinExistence type="inferred from homology"/>
<dbReference type="SUPFAM" id="SSF53613">
    <property type="entry name" value="Ribokinase-like"/>
    <property type="match status" value="1"/>
</dbReference>
<keyword evidence="3 4" id="KW-0418">Kinase</keyword>
<sequence length="333" mass="37480">MSSVLIYGAACLDYIAQVNHFPQLDEKLRTNSLTICGGGNAANTATCLSRLDIKIKLLAKIGNDLNGEKILRDFQEEKNIDTTLILIQSLTTSPLTYIIVDKETNTRTCLYSASNEQILLNDINSNCLNEINFIHFDSRSTEAAVYLANLAKEKSILCSLDLERDRPYLNELIPLMDYIITTENYSQNVCKDSSYIQTAKRFLLHTCQFVIITCGKNGSMLIEKLNKNSLSQMKNSNPNESIVTQEICQLDGEDFLLWKCTAWPIELHDIIDTTGSGDAFIGGIIYGLLRRKDLWSKDQLLRFASYIAMCKLKGIGARSSLPYISEIDMNLFH</sequence>
<comment type="similarity">
    <text evidence="1 4">Belongs to the carbohydrate kinase PfkB family.</text>
</comment>
<feature type="domain" description="Carbohydrate kinase PfkB" evidence="5">
    <location>
        <begin position="268"/>
        <end position="322"/>
    </location>
</feature>
<evidence type="ECO:0000313" key="7">
    <source>
        <dbReference type="Proteomes" id="UP000663860"/>
    </source>
</evidence>
<evidence type="ECO:0000256" key="2">
    <source>
        <dbReference type="ARBA" id="ARBA00022679"/>
    </source>
</evidence>
<dbReference type="InterPro" id="IPR002173">
    <property type="entry name" value="Carboh/pur_kinase_PfkB_CS"/>
</dbReference>
<dbReference type="PANTHER" id="PTHR42774">
    <property type="entry name" value="PHOSPHOTRANSFERASE SYSTEM TRANSPORT PROTEIN"/>
    <property type="match status" value="1"/>
</dbReference>
<dbReference type="Gene3D" id="3.40.1190.20">
    <property type="match status" value="1"/>
</dbReference>
<dbReference type="PROSITE" id="PS00584">
    <property type="entry name" value="PFKB_KINASES_2"/>
    <property type="match status" value="1"/>
</dbReference>